<gene>
    <name evidence="4" type="ORF">C464_01591</name>
</gene>
<organism evidence="4 5">
    <name type="scientific">Halorubrum coriense DSM 10284</name>
    <dbReference type="NCBI Taxonomy" id="1227466"/>
    <lineage>
        <taxon>Archaea</taxon>
        <taxon>Methanobacteriati</taxon>
        <taxon>Methanobacteriota</taxon>
        <taxon>Stenosarchaea group</taxon>
        <taxon>Halobacteria</taxon>
        <taxon>Halobacteriales</taxon>
        <taxon>Haloferacaceae</taxon>
        <taxon>Halorubrum</taxon>
    </lineage>
</organism>
<keyword evidence="5" id="KW-1185">Reference proteome</keyword>
<dbReference type="InterPro" id="IPR005835">
    <property type="entry name" value="NTP_transferase_dom"/>
</dbReference>
<dbReference type="PANTHER" id="PTHR43584">
    <property type="entry name" value="NUCLEOTIDYL TRANSFERASE"/>
    <property type="match status" value="1"/>
</dbReference>
<dbReference type="AlphaFoldDB" id="M0EWH2"/>
<dbReference type="GO" id="GO:0016779">
    <property type="term" value="F:nucleotidyltransferase activity"/>
    <property type="evidence" value="ECO:0007669"/>
    <property type="project" value="UniProtKB-KW"/>
</dbReference>
<name>M0EWH2_9EURY</name>
<reference evidence="4 5" key="1">
    <citation type="journal article" date="2014" name="PLoS Genet.">
        <title>Phylogenetically driven sequencing of extremely halophilic archaea reveals strategies for static and dynamic osmo-response.</title>
        <authorList>
            <person name="Becker E.A."/>
            <person name="Seitzer P.M."/>
            <person name="Tritt A."/>
            <person name="Larsen D."/>
            <person name="Krusor M."/>
            <person name="Yao A.I."/>
            <person name="Wu D."/>
            <person name="Madern D."/>
            <person name="Eisen J.A."/>
            <person name="Darling A.E."/>
            <person name="Facciotti M.T."/>
        </authorList>
    </citation>
    <scope>NUCLEOTIDE SEQUENCE [LARGE SCALE GENOMIC DNA]</scope>
    <source>
        <strain evidence="4 5">DSM 10284</strain>
    </source>
</reference>
<evidence type="ECO:0000313" key="4">
    <source>
        <dbReference type="EMBL" id="ELZ50774.1"/>
    </source>
</evidence>
<dbReference type="InterPro" id="IPR029044">
    <property type="entry name" value="Nucleotide-diphossugar_trans"/>
</dbReference>
<dbReference type="STRING" id="1227466.C464_01591"/>
<dbReference type="EMBL" id="AOJL01000011">
    <property type="protein sequence ID" value="ELZ50774.1"/>
    <property type="molecule type" value="Genomic_DNA"/>
</dbReference>
<evidence type="ECO:0000256" key="2">
    <source>
        <dbReference type="ARBA" id="ARBA00022695"/>
    </source>
</evidence>
<evidence type="ECO:0000313" key="5">
    <source>
        <dbReference type="Proteomes" id="UP000011509"/>
    </source>
</evidence>
<dbReference type="PANTHER" id="PTHR43584:SF8">
    <property type="entry name" value="N-ACETYLMURAMATE ALPHA-1-PHOSPHATE URIDYLYLTRANSFERASE"/>
    <property type="match status" value="1"/>
</dbReference>
<keyword evidence="1 4" id="KW-0808">Transferase</keyword>
<dbReference type="InterPro" id="IPR050065">
    <property type="entry name" value="GlmU-like"/>
</dbReference>
<dbReference type="SUPFAM" id="SSF53448">
    <property type="entry name" value="Nucleotide-diphospho-sugar transferases"/>
    <property type="match status" value="1"/>
</dbReference>
<dbReference type="RefSeq" id="WP_006111736.1">
    <property type="nucleotide sequence ID" value="NZ_AOJL01000011.1"/>
</dbReference>
<dbReference type="Pfam" id="PF00483">
    <property type="entry name" value="NTP_transferase"/>
    <property type="match status" value="1"/>
</dbReference>
<comment type="caution">
    <text evidence="4">The sequence shown here is derived from an EMBL/GenBank/DDBJ whole genome shotgun (WGS) entry which is preliminary data.</text>
</comment>
<sequence>MVCIDAVIPAAGRGSRLGELTADRPKGLVDVAGQPLLAHVFETAVGAGADALVVVVGYEAGQIVDRFGDAFEGVPITYVYQRERLGLGHAVVQVEPYVDGTFLLVNGDNVFGGSVAPAIAAVAEADAALAVEEVSPEDAATTGVIATDAAGRMTGLVEKPAEPSSTLVTTRCYVLPEDVFHACALLRPSAEGEYQLSEAVSLLVRAGYDVETARLGERVNVNTPDDVERASELVRGKNETGS</sequence>
<evidence type="ECO:0000256" key="1">
    <source>
        <dbReference type="ARBA" id="ARBA00022679"/>
    </source>
</evidence>
<feature type="domain" description="Nucleotidyl transferase" evidence="3">
    <location>
        <begin position="6"/>
        <end position="210"/>
    </location>
</feature>
<proteinExistence type="predicted"/>
<dbReference type="CDD" id="cd04181">
    <property type="entry name" value="NTP_transferase"/>
    <property type="match status" value="1"/>
</dbReference>
<dbReference type="Gene3D" id="3.90.550.10">
    <property type="entry name" value="Spore Coat Polysaccharide Biosynthesis Protein SpsA, Chain A"/>
    <property type="match status" value="1"/>
</dbReference>
<protein>
    <submittedName>
        <fullName evidence="4">Sugar nucleotidyltransferase</fullName>
    </submittedName>
</protein>
<keyword evidence="2" id="KW-0548">Nucleotidyltransferase</keyword>
<dbReference type="Proteomes" id="UP000011509">
    <property type="component" value="Unassembled WGS sequence"/>
</dbReference>
<accession>M0EWH2</accession>
<dbReference type="PATRIC" id="fig|1227466.3.peg.322"/>
<evidence type="ECO:0000259" key="3">
    <source>
        <dbReference type="Pfam" id="PF00483"/>
    </source>
</evidence>